<organism evidence="1 2">
    <name type="scientific">Aphis glycines</name>
    <name type="common">Soybean aphid</name>
    <dbReference type="NCBI Taxonomy" id="307491"/>
    <lineage>
        <taxon>Eukaryota</taxon>
        <taxon>Metazoa</taxon>
        <taxon>Ecdysozoa</taxon>
        <taxon>Arthropoda</taxon>
        <taxon>Hexapoda</taxon>
        <taxon>Insecta</taxon>
        <taxon>Pterygota</taxon>
        <taxon>Neoptera</taxon>
        <taxon>Paraneoptera</taxon>
        <taxon>Hemiptera</taxon>
        <taxon>Sternorrhyncha</taxon>
        <taxon>Aphidomorpha</taxon>
        <taxon>Aphidoidea</taxon>
        <taxon>Aphididae</taxon>
        <taxon>Aphidini</taxon>
        <taxon>Aphis</taxon>
        <taxon>Aphis</taxon>
    </lineage>
</organism>
<name>A0A6G0TXW5_APHGL</name>
<protein>
    <submittedName>
        <fullName evidence="1">Uncharacterized protein</fullName>
    </submittedName>
</protein>
<evidence type="ECO:0000313" key="1">
    <source>
        <dbReference type="EMBL" id="KAE9541075.1"/>
    </source>
</evidence>
<reference evidence="1 2" key="1">
    <citation type="submission" date="2019-08" db="EMBL/GenBank/DDBJ databases">
        <title>The genome of the soybean aphid Biotype 1, its phylome, world population structure and adaptation to the North American continent.</title>
        <authorList>
            <person name="Giordano R."/>
            <person name="Donthu R.K."/>
            <person name="Hernandez A.G."/>
            <person name="Wright C.L."/>
            <person name="Zimin A.V."/>
        </authorList>
    </citation>
    <scope>NUCLEOTIDE SEQUENCE [LARGE SCALE GENOMIC DNA]</scope>
    <source>
        <tissue evidence="1">Whole aphids</tissue>
    </source>
</reference>
<sequence>MVMKMKRANIFKITYKYCAGLISDEAAVTRGGQINITSKPSITSMPHIIKMTIASEKEICRYQYLNIIGNRCFYTCSTKNKYITNRQPKTGIRIIFVFFHKKISSENKFNNICALNLKDALLECRPSGLSFISPWDTTSLYRSIKLLVTMDIELSSLLSSTGSCKTHNTIDFDEISLIG</sequence>
<keyword evidence="2" id="KW-1185">Reference proteome</keyword>
<dbReference type="AlphaFoldDB" id="A0A6G0TXW5"/>
<dbReference type="EMBL" id="VYZN01000013">
    <property type="protein sequence ID" value="KAE9541075.1"/>
    <property type="molecule type" value="Genomic_DNA"/>
</dbReference>
<comment type="caution">
    <text evidence="1">The sequence shown here is derived from an EMBL/GenBank/DDBJ whole genome shotgun (WGS) entry which is preliminary data.</text>
</comment>
<accession>A0A6G0TXW5</accession>
<dbReference type="Proteomes" id="UP000475862">
    <property type="component" value="Unassembled WGS sequence"/>
</dbReference>
<proteinExistence type="predicted"/>
<gene>
    <name evidence="1" type="ORF">AGLY_004320</name>
</gene>
<evidence type="ECO:0000313" key="2">
    <source>
        <dbReference type="Proteomes" id="UP000475862"/>
    </source>
</evidence>